<keyword evidence="2" id="KW-0732">Signal</keyword>
<proteinExistence type="predicted"/>
<dbReference type="InParanoid" id="A0A1D3D9Y3"/>
<sequence>MLLHMLLLQRGLPRGRRLLRHFALQLKLILLLLLDGSCPLQPLPLQQRQILQGEGAGVREPHAEDFGGLGEDCEEAAQLLENTFRCGASHREALTLQSPLLLLLRAFGEQQHGDGRQSKRLERVSPWEGGPK</sequence>
<protein>
    <recommendedName>
        <fullName evidence="5">Secreted protein</fullName>
    </recommendedName>
</protein>
<feature type="chain" id="PRO_5008914276" description="Secreted protein" evidence="2">
    <location>
        <begin position="40"/>
        <end position="132"/>
    </location>
</feature>
<feature type="region of interest" description="Disordered" evidence="1">
    <location>
        <begin position="111"/>
        <end position="132"/>
    </location>
</feature>
<reference evidence="3 4" key="1">
    <citation type="journal article" date="2016" name="BMC Genomics">
        <title>Comparative genomics reveals Cyclospora cayetanensis possesses coccidia-like metabolism and invasion components but unique surface antigens.</title>
        <authorList>
            <person name="Liu S."/>
            <person name="Wang L."/>
            <person name="Zheng H."/>
            <person name="Xu Z."/>
            <person name="Roellig D.M."/>
            <person name="Li N."/>
            <person name="Frace M.A."/>
            <person name="Tang K."/>
            <person name="Arrowood M.J."/>
            <person name="Moss D.M."/>
            <person name="Zhang L."/>
            <person name="Feng Y."/>
            <person name="Xiao L."/>
        </authorList>
    </citation>
    <scope>NUCLEOTIDE SEQUENCE [LARGE SCALE GENOMIC DNA]</scope>
    <source>
        <strain evidence="3 4">CHN_HEN01</strain>
    </source>
</reference>
<evidence type="ECO:0000256" key="1">
    <source>
        <dbReference type="SAM" id="MobiDB-lite"/>
    </source>
</evidence>
<keyword evidence="4" id="KW-1185">Reference proteome</keyword>
<dbReference type="Proteomes" id="UP000095192">
    <property type="component" value="Unassembled WGS sequence"/>
</dbReference>
<gene>
    <name evidence="3" type="ORF">cyc_09255</name>
</gene>
<name>A0A1D3D9Y3_9EIME</name>
<evidence type="ECO:0000313" key="3">
    <source>
        <dbReference type="EMBL" id="OEH80259.1"/>
    </source>
</evidence>
<dbReference type="AlphaFoldDB" id="A0A1D3D9Y3"/>
<feature type="signal peptide" evidence="2">
    <location>
        <begin position="1"/>
        <end position="39"/>
    </location>
</feature>
<organism evidence="3 4">
    <name type="scientific">Cyclospora cayetanensis</name>
    <dbReference type="NCBI Taxonomy" id="88456"/>
    <lineage>
        <taxon>Eukaryota</taxon>
        <taxon>Sar</taxon>
        <taxon>Alveolata</taxon>
        <taxon>Apicomplexa</taxon>
        <taxon>Conoidasida</taxon>
        <taxon>Coccidia</taxon>
        <taxon>Eucoccidiorida</taxon>
        <taxon>Eimeriorina</taxon>
        <taxon>Eimeriidae</taxon>
        <taxon>Cyclospora</taxon>
    </lineage>
</organism>
<dbReference type="VEuPathDB" id="ToxoDB:cyc_09255"/>
<evidence type="ECO:0008006" key="5">
    <source>
        <dbReference type="Google" id="ProtNLM"/>
    </source>
</evidence>
<accession>A0A1D3D9Y3</accession>
<evidence type="ECO:0000313" key="4">
    <source>
        <dbReference type="Proteomes" id="UP000095192"/>
    </source>
</evidence>
<dbReference type="EMBL" id="JROU02000142">
    <property type="protein sequence ID" value="OEH80259.1"/>
    <property type="molecule type" value="Genomic_DNA"/>
</dbReference>
<comment type="caution">
    <text evidence="3">The sequence shown here is derived from an EMBL/GenBank/DDBJ whole genome shotgun (WGS) entry which is preliminary data.</text>
</comment>
<evidence type="ECO:0000256" key="2">
    <source>
        <dbReference type="SAM" id="SignalP"/>
    </source>
</evidence>